<keyword evidence="9" id="KW-0472">Membrane</keyword>
<keyword evidence="5 10" id="KW-0479">Metal-binding</keyword>
<evidence type="ECO:0000256" key="1">
    <source>
        <dbReference type="ARBA" id="ARBA00001971"/>
    </source>
</evidence>
<feature type="coiled-coil region" evidence="12">
    <location>
        <begin position="249"/>
        <end position="276"/>
    </location>
</feature>
<evidence type="ECO:0000256" key="7">
    <source>
        <dbReference type="ARBA" id="ARBA00023004"/>
    </source>
</evidence>
<evidence type="ECO:0000313" key="15">
    <source>
        <dbReference type="Proteomes" id="UP001372338"/>
    </source>
</evidence>
<dbReference type="GO" id="GO:0020037">
    <property type="term" value="F:heme binding"/>
    <property type="evidence" value="ECO:0007669"/>
    <property type="project" value="InterPro"/>
</dbReference>
<evidence type="ECO:0000256" key="12">
    <source>
        <dbReference type="SAM" id="Coils"/>
    </source>
</evidence>
<dbReference type="InterPro" id="IPR001128">
    <property type="entry name" value="Cyt_P450"/>
</dbReference>
<feature type="binding site" description="axial binding residue" evidence="10">
    <location>
        <position position="462"/>
    </location>
    <ligand>
        <name>heme</name>
        <dbReference type="ChEBI" id="CHEBI:30413"/>
    </ligand>
    <ligandPart>
        <name>Fe</name>
        <dbReference type="ChEBI" id="CHEBI:18248"/>
    </ligandPart>
</feature>
<dbReference type="GO" id="GO:0016020">
    <property type="term" value="C:membrane"/>
    <property type="evidence" value="ECO:0007669"/>
    <property type="project" value="UniProtKB-SubCell"/>
</dbReference>
<dbReference type="EMBL" id="JAYWIO010000006">
    <property type="protein sequence ID" value="KAK7257771.1"/>
    <property type="molecule type" value="Genomic_DNA"/>
</dbReference>
<dbReference type="SUPFAM" id="SSF48264">
    <property type="entry name" value="Cytochrome P450"/>
    <property type="match status" value="1"/>
</dbReference>
<dbReference type="PROSITE" id="PS00086">
    <property type="entry name" value="CYTOCHROME_P450"/>
    <property type="match status" value="1"/>
</dbReference>
<keyword evidence="13" id="KW-0732">Signal</keyword>
<keyword evidence="15" id="KW-1185">Reference proteome</keyword>
<feature type="signal peptide" evidence="13">
    <location>
        <begin position="1"/>
        <end position="24"/>
    </location>
</feature>
<evidence type="ECO:0000256" key="4">
    <source>
        <dbReference type="ARBA" id="ARBA00022617"/>
    </source>
</evidence>
<proteinExistence type="inferred from homology"/>
<evidence type="ECO:0000313" key="14">
    <source>
        <dbReference type="EMBL" id="KAK7257771.1"/>
    </source>
</evidence>
<keyword evidence="7 10" id="KW-0408">Iron</keyword>
<dbReference type="PRINTS" id="PR00385">
    <property type="entry name" value="P450"/>
</dbReference>
<dbReference type="InterPro" id="IPR017972">
    <property type="entry name" value="Cyt_P450_CS"/>
</dbReference>
<keyword evidence="4 10" id="KW-0349">Heme</keyword>
<protein>
    <recommendedName>
        <fullName evidence="16">Cytochrome P450</fullName>
    </recommendedName>
</protein>
<dbReference type="PANTHER" id="PTHR47943:SF8">
    <property type="entry name" value="CYTOCHROME P450"/>
    <property type="match status" value="1"/>
</dbReference>
<keyword evidence="8 11" id="KW-0503">Monooxygenase</keyword>
<dbReference type="AlphaFoldDB" id="A0AAN9I266"/>
<dbReference type="PRINTS" id="PR00463">
    <property type="entry name" value="EP450I"/>
</dbReference>
<evidence type="ECO:0000256" key="8">
    <source>
        <dbReference type="ARBA" id="ARBA00023033"/>
    </source>
</evidence>
<evidence type="ECO:0000256" key="6">
    <source>
        <dbReference type="ARBA" id="ARBA00023002"/>
    </source>
</evidence>
<evidence type="ECO:0000256" key="11">
    <source>
        <dbReference type="RuleBase" id="RU000461"/>
    </source>
</evidence>
<dbReference type="InterPro" id="IPR002401">
    <property type="entry name" value="Cyt_P450_E_grp-I"/>
</dbReference>
<accession>A0AAN9I266</accession>
<keyword evidence="6 11" id="KW-0560">Oxidoreductase</keyword>
<feature type="chain" id="PRO_5042851156" description="Cytochrome P450" evidence="13">
    <location>
        <begin position="25"/>
        <end position="533"/>
    </location>
</feature>
<sequence length="533" mass="60785">MSHQFILFSFILFLSAFFLKLLYSSKRNNKSQNQSRHPPSPPGLPIIGHLHLLQPIIHQSFRDLSQRYGPLLFLKLGYARFVVASTPSLAKEILKINELTYSSRKMSTAINLVTYDNATFAFAPYDTYWKFIKKLSTTELLGNRTLGHFLPLRTSEIHEFIQNLTHKSEAREKVDLTEELLKLSNNIISKMMLSIKSSGSDDDDGQSEEARALVREVTQIFGEFNVSDFIGVFKNFDVQGFKKRAMNIHKRYDALLEKIISDREELRKKQKATEIEGVEDDDNEKVKDFLDILLDVSEDEDCEVQLTRNNIKSLILDYFTAATDTTAISVEWAIAEVFNNPRVMKRAQEEVDRVTGKQRLVCEADSPNLPYIHAIIKETMRLHPPITMIMRKGIEDCMVNGYMIPKGTVTCVNIWAMGRDPSIWENPMEFKPERFIEGEGSTIDIKGHHYELLPFGTGRRGCPGMPLAMRELPTIIGALAQCFEFNMFDSKGRILEQGKTIDMDERPGLTAPRANPLVCIPVARLNPTPFLLK</sequence>
<dbReference type="InterPro" id="IPR036396">
    <property type="entry name" value="Cyt_P450_sf"/>
</dbReference>
<evidence type="ECO:0000256" key="9">
    <source>
        <dbReference type="ARBA" id="ARBA00023136"/>
    </source>
</evidence>
<reference evidence="14 15" key="1">
    <citation type="submission" date="2024-01" db="EMBL/GenBank/DDBJ databases">
        <title>The genomes of 5 underutilized Papilionoideae crops provide insights into root nodulation and disease resistanc.</title>
        <authorList>
            <person name="Yuan L."/>
        </authorList>
    </citation>
    <scope>NUCLEOTIDE SEQUENCE [LARGE SCALE GENOMIC DNA]</scope>
    <source>
        <strain evidence="14">ZHUSHIDOU_FW_LH</strain>
        <tissue evidence="14">Leaf</tissue>
    </source>
</reference>
<comment type="subcellular location">
    <subcellularLocation>
        <location evidence="2">Membrane</location>
    </subcellularLocation>
</comment>
<dbReference type="PANTHER" id="PTHR47943">
    <property type="entry name" value="CYTOCHROME P450 93A3-LIKE"/>
    <property type="match status" value="1"/>
</dbReference>
<comment type="cofactor">
    <cofactor evidence="1 10">
        <name>heme</name>
        <dbReference type="ChEBI" id="CHEBI:30413"/>
    </cofactor>
</comment>
<comment type="caution">
    <text evidence="14">The sequence shown here is derived from an EMBL/GenBank/DDBJ whole genome shotgun (WGS) entry which is preliminary data.</text>
</comment>
<evidence type="ECO:0008006" key="16">
    <source>
        <dbReference type="Google" id="ProtNLM"/>
    </source>
</evidence>
<evidence type="ECO:0000256" key="13">
    <source>
        <dbReference type="SAM" id="SignalP"/>
    </source>
</evidence>
<dbReference type="Gene3D" id="1.10.630.10">
    <property type="entry name" value="Cytochrome P450"/>
    <property type="match status" value="1"/>
</dbReference>
<dbReference type="GO" id="GO:0004497">
    <property type="term" value="F:monooxygenase activity"/>
    <property type="evidence" value="ECO:0007669"/>
    <property type="project" value="UniProtKB-KW"/>
</dbReference>
<organism evidence="14 15">
    <name type="scientific">Crotalaria pallida</name>
    <name type="common">Smooth rattlebox</name>
    <name type="synonym">Crotalaria striata</name>
    <dbReference type="NCBI Taxonomy" id="3830"/>
    <lineage>
        <taxon>Eukaryota</taxon>
        <taxon>Viridiplantae</taxon>
        <taxon>Streptophyta</taxon>
        <taxon>Embryophyta</taxon>
        <taxon>Tracheophyta</taxon>
        <taxon>Spermatophyta</taxon>
        <taxon>Magnoliopsida</taxon>
        <taxon>eudicotyledons</taxon>
        <taxon>Gunneridae</taxon>
        <taxon>Pentapetalae</taxon>
        <taxon>rosids</taxon>
        <taxon>fabids</taxon>
        <taxon>Fabales</taxon>
        <taxon>Fabaceae</taxon>
        <taxon>Papilionoideae</taxon>
        <taxon>50 kb inversion clade</taxon>
        <taxon>genistoids sensu lato</taxon>
        <taxon>core genistoids</taxon>
        <taxon>Crotalarieae</taxon>
        <taxon>Crotalaria</taxon>
    </lineage>
</organism>
<dbReference type="CDD" id="cd20655">
    <property type="entry name" value="CYP93"/>
    <property type="match status" value="1"/>
</dbReference>
<dbReference type="Proteomes" id="UP001372338">
    <property type="component" value="Unassembled WGS sequence"/>
</dbReference>
<gene>
    <name evidence="14" type="ORF">RIF29_31993</name>
</gene>
<evidence type="ECO:0000256" key="2">
    <source>
        <dbReference type="ARBA" id="ARBA00004370"/>
    </source>
</evidence>
<name>A0AAN9I266_CROPI</name>
<keyword evidence="12" id="KW-0175">Coiled coil</keyword>
<dbReference type="Pfam" id="PF00067">
    <property type="entry name" value="p450"/>
    <property type="match status" value="1"/>
</dbReference>
<dbReference type="GO" id="GO:0016705">
    <property type="term" value="F:oxidoreductase activity, acting on paired donors, with incorporation or reduction of molecular oxygen"/>
    <property type="evidence" value="ECO:0007669"/>
    <property type="project" value="InterPro"/>
</dbReference>
<comment type="similarity">
    <text evidence="3 11">Belongs to the cytochrome P450 family.</text>
</comment>
<dbReference type="GO" id="GO:0005506">
    <property type="term" value="F:iron ion binding"/>
    <property type="evidence" value="ECO:0007669"/>
    <property type="project" value="InterPro"/>
</dbReference>
<evidence type="ECO:0000256" key="5">
    <source>
        <dbReference type="ARBA" id="ARBA00022723"/>
    </source>
</evidence>
<evidence type="ECO:0000256" key="10">
    <source>
        <dbReference type="PIRSR" id="PIRSR602401-1"/>
    </source>
</evidence>
<dbReference type="FunFam" id="1.10.630.10:FF:000019">
    <property type="entry name" value="Cytochrome P450 family protein"/>
    <property type="match status" value="1"/>
</dbReference>
<evidence type="ECO:0000256" key="3">
    <source>
        <dbReference type="ARBA" id="ARBA00010617"/>
    </source>
</evidence>